<feature type="domain" description="TAFII28-like protein" evidence="7">
    <location>
        <begin position="158"/>
        <end position="230"/>
    </location>
</feature>
<evidence type="ECO:0000313" key="8">
    <source>
        <dbReference type="EMBL" id="KZZ87073.1"/>
    </source>
</evidence>
<evidence type="ECO:0000313" key="9">
    <source>
        <dbReference type="Proteomes" id="UP000242877"/>
    </source>
</evidence>
<feature type="compositionally biased region" description="Basic and acidic residues" evidence="6">
    <location>
        <begin position="271"/>
        <end position="281"/>
    </location>
</feature>
<dbReference type="GO" id="GO:0046982">
    <property type="term" value="F:protein heterodimerization activity"/>
    <property type="evidence" value="ECO:0007669"/>
    <property type="project" value="InterPro"/>
</dbReference>
<comment type="similarity">
    <text evidence="2">Belongs to the TAF11 family.</text>
</comment>
<evidence type="ECO:0000256" key="4">
    <source>
        <dbReference type="ARBA" id="ARBA00023163"/>
    </source>
</evidence>
<keyword evidence="9" id="KW-1185">Reference proteome</keyword>
<dbReference type="InterPro" id="IPR045127">
    <property type="entry name" value="TAF11-like"/>
</dbReference>
<dbReference type="EMBL" id="AZGZ01000039">
    <property type="protein sequence ID" value="KZZ87073.1"/>
    <property type="molecule type" value="Genomic_DNA"/>
</dbReference>
<evidence type="ECO:0000256" key="6">
    <source>
        <dbReference type="SAM" id="MobiDB-lite"/>
    </source>
</evidence>
<keyword evidence="5" id="KW-0539">Nucleus</keyword>
<dbReference type="VEuPathDB" id="FungiDB:AAP_05928"/>
<dbReference type="Gene3D" id="1.10.20.10">
    <property type="entry name" value="Histone, subunit A"/>
    <property type="match status" value="1"/>
</dbReference>
<name>A0A162I0L2_9EURO</name>
<dbReference type="SUPFAM" id="SSF47113">
    <property type="entry name" value="Histone-fold"/>
    <property type="match status" value="1"/>
</dbReference>
<keyword evidence="4" id="KW-0804">Transcription</keyword>
<evidence type="ECO:0000256" key="2">
    <source>
        <dbReference type="ARBA" id="ARBA00009788"/>
    </source>
</evidence>
<feature type="region of interest" description="Disordered" evidence="6">
    <location>
        <begin position="1"/>
        <end position="151"/>
    </location>
</feature>
<dbReference type="PANTHER" id="PTHR13218">
    <property type="entry name" value="TRANSCRIPTION INITIATION FACTOR TFIID SUBUNIT 11-RELATED"/>
    <property type="match status" value="1"/>
</dbReference>
<reference evidence="8 9" key="1">
    <citation type="journal article" date="2016" name="Genome Biol. Evol.">
        <title>Divergent and convergent evolution of fungal pathogenicity.</title>
        <authorList>
            <person name="Shang Y."/>
            <person name="Xiao G."/>
            <person name="Zheng P."/>
            <person name="Cen K."/>
            <person name="Zhan S."/>
            <person name="Wang C."/>
        </authorList>
    </citation>
    <scope>NUCLEOTIDE SEQUENCE [LARGE SCALE GENOMIC DNA]</scope>
    <source>
        <strain evidence="8 9">ARSEF 7405</strain>
    </source>
</reference>
<evidence type="ECO:0000256" key="5">
    <source>
        <dbReference type="ARBA" id="ARBA00023242"/>
    </source>
</evidence>
<evidence type="ECO:0000256" key="1">
    <source>
        <dbReference type="ARBA" id="ARBA00004123"/>
    </source>
</evidence>
<feature type="compositionally biased region" description="Acidic residues" evidence="6">
    <location>
        <begin position="116"/>
        <end position="137"/>
    </location>
</feature>
<feature type="compositionally biased region" description="Polar residues" evidence="6">
    <location>
        <begin position="68"/>
        <end position="78"/>
    </location>
</feature>
<feature type="compositionally biased region" description="Acidic residues" evidence="6">
    <location>
        <begin position="257"/>
        <end position="268"/>
    </location>
</feature>
<dbReference type="CDD" id="cd08048">
    <property type="entry name" value="HFD_TAF11"/>
    <property type="match status" value="1"/>
</dbReference>
<protein>
    <submittedName>
        <fullName evidence="8">TAFII28-like protein</fullName>
    </submittedName>
</protein>
<evidence type="ECO:0000259" key="7">
    <source>
        <dbReference type="Pfam" id="PF04719"/>
    </source>
</evidence>
<proteinExistence type="inferred from homology"/>
<dbReference type="OrthoDB" id="28335at2759"/>
<dbReference type="GO" id="GO:0005669">
    <property type="term" value="C:transcription factor TFIID complex"/>
    <property type="evidence" value="ECO:0007669"/>
    <property type="project" value="InterPro"/>
</dbReference>
<feature type="compositionally biased region" description="Basic and acidic residues" evidence="6">
    <location>
        <begin position="239"/>
        <end position="252"/>
    </location>
</feature>
<dbReference type="Proteomes" id="UP000242877">
    <property type="component" value="Unassembled WGS sequence"/>
</dbReference>
<dbReference type="InterPro" id="IPR006809">
    <property type="entry name" value="TAFII28_dom"/>
</dbReference>
<sequence length="376" mass="40555">MQNPFASSVNSKKRGSISSVQSQAHKKPRLHPLRQTSFPDVETRPRAGTSIVGGAGSSKNDLGDGASVTGSFTGSLAGSQWGKKRKTKKDRDGTASVKGGGDGAKSTKGGAGSVVEDQEDDGEPANDDDDDIEDDVDLLAKDEDAASDSEAEKKNLAILLDALTPEQSSRYDFFKRAKLNKPMVRKIVNQTLSQSVPPNVITTISGYTKVFVGELIERARTVQEEWAEVEDRNAIEEIKRERSKKREKESSKNPDTIDQEMADSEEIAAENGERETQKTSADEPSEQGTTATQPETSQTGEHADESADEESIPQHALPPNPHRGPLLPQHIREALRRYKHGNEGGGVGFSGLSMGSLGVKGSYVWGQGGGGRRLFR</sequence>
<feature type="compositionally biased region" description="Basic and acidic residues" evidence="6">
    <location>
        <begin position="138"/>
        <end position="151"/>
    </location>
</feature>
<evidence type="ECO:0000256" key="3">
    <source>
        <dbReference type="ARBA" id="ARBA00023015"/>
    </source>
</evidence>
<organism evidence="8 9">
    <name type="scientific">Ascosphaera apis ARSEF 7405</name>
    <dbReference type="NCBI Taxonomy" id="392613"/>
    <lineage>
        <taxon>Eukaryota</taxon>
        <taxon>Fungi</taxon>
        <taxon>Dikarya</taxon>
        <taxon>Ascomycota</taxon>
        <taxon>Pezizomycotina</taxon>
        <taxon>Eurotiomycetes</taxon>
        <taxon>Eurotiomycetidae</taxon>
        <taxon>Onygenales</taxon>
        <taxon>Ascosphaeraceae</taxon>
        <taxon>Ascosphaera</taxon>
    </lineage>
</organism>
<feature type="compositionally biased region" description="Polar residues" evidence="6">
    <location>
        <begin position="1"/>
        <end position="23"/>
    </location>
</feature>
<dbReference type="GO" id="GO:0051123">
    <property type="term" value="P:RNA polymerase II preinitiation complex assembly"/>
    <property type="evidence" value="ECO:0007669"/>
    <property type="project" value="InterPro"/>
</dbReference>
<dbReference type="InterPro" id="IPR009072">
    <property type="entry name" value="Histone-fold"/>
</dbReference>
<feature type="region of interest" description="Disordered" evidence="6">
    <location>
        <begin position="239"/>
        <end position="327"/>
    </location>
</feature>
<feature type="compositionally biased region" description="Polar residues" evidence="6">
    <location>
        <begin position="286"/>
        <end position="300"/>
    </location>
</feature>
<comment type="caution">
    <text evidence="8">The sequence shown here is derived from an EMBL/GenBank/DDBJ whole genome shotgun (WGS) entry which is preliminary data.</text>
</comment>
<dbReference type="AlphaFoldDB" id="A0A162I0L2"/>
<accession>A0A162I0L2</accession>
<keyword evidence="3" id="KW-0805">Transcription regulation</keyword>
<dbReference type="GO" id="GO:0016251">
    <property type="term" value="F:RNA polymerase II general transcription initiation factor activity"/>
    <property type="evidence" value="ECO:0007669"/>
    <property type="project" value="TreeGrafter"/>
</dbReference>
<comment type="subcellular location">
    <subcellularLocation>
        <location evidence="1">Nucleus</location>
    </subcellularLocation>
</comment>
<dbReference type="Pfam" id="PF04719">
    <property type="entry name" value="TAFII28"/>
    <property type="match status" value="1"/>
</dbReference>
<dbReference type="PANTHER" id="PTHR13218:SF8">
    <property type="entry name" value="TRANSCRIPTION INITIATION FACTOR TFIID SUBUNIT 11"/>
    <property type="match status" value="1"/>
</dbReference>
<gene>
    <name evidence="8" type="ORF">AAP_05928</name>
</gene>